<dbReference type="PANTHER" id="PTHR46826">
    <property type="match status" value="1"/>
</dbReference>
<dbReference type="AlphaFoldDB" id="Q015K0"/>
<evidence type="ECO:0000259" key="3">
    <source>
        <dbReference type="Pfam" id="PF09335"/>
    </source>
</evidence>
<dbReference type="InterPro" id="IPR032816">
    <property type="entry name" value="VTT_dom"/>
</dbReference>
<dbReference type="KEGG" id="ota:OT_ostta07g01660"/>
<evidence type="ECO:0000313" key="5">
    <source>
        <dbReference type="Proteomes" id="UP000009170"/>
    </source>
</evidence>
<dbReference type="InterPro" id="IPR053240">
    <property type="entry name" value="VTT_domain"/>
</dbReference>
<dbReference type="FunCoup" id="Q015K0">
    <property type="interactions" value="378"/>
</dbReference>
<keyword evidence="2" id="KW-0472">Membrane</keyword>
<dbReference type="Proteomes" id="UP000009170">
    <property type="component" value="Unassembled WGS sequence"/>
</dbReference>
<feature type="region of interest" description="Disordered" evidence="1">
    <location>
        <begin position="70"/>
        <end position="94"/>
    </location>
</feature>
<evidence type="ECO:0000256" key="2">
    <source>
        <dbReference type="SAM" id="Phobius"/>
    </source>
</evidence>
<keyword evidence="2" id="KW-1133">Transmembrane helix</keyword>
<dbReference type="PANTHER" id="PTHR46826:SF1">
    <property type="entry name" value="TVP38_TMEM64 FAMILY MEMBRANE PROTEIN YDJX"/>
    <property type="match status" value="1"/>
</dbReference>
<dbReference type="STRING" id="70448.Q015K0"/>
<reference evidence="5" key="1">
    <citation type="journal article" date="2006" name="Proc. Natl. Acad. Sci. U.S.A.">
        <title>Genome analysis of the smallest free-living eukaryote Ostreococcus tauri unveils many unique features.</title>
        <authorList>
            <person name="Derelle E."/>
            <person name="Ferraz C."/>
            <person name="Rombauts S."/>
            <person name="Rouze P."/>
            <person name="Worden A.Z."/>
            <person name="Robbens S."/>
            <person name="Partensky F."/>
            <person name="Degroeve S."/>
            <person name="Echeynie S."/>
            <person name="Cooke R."/>
            <person name="Saeys Y."/>
            <person name="Wuyts J."/>
            <person name="Jabbari K."/>
            <person name="Bowler C."/>
            <person name="Panaud O."/>
            <person name="Piegu B."/>
            <person name="Ball S.G."/>
            <person name="Ral J.-P."/>
            <person name="Bouget F.-Y."/>
            <person name="Piganeau G."/>
            <person name="De Baets B."/>
            <person name="Picard A."/>
            <person name="Delseny M."/>
            <person name="Demaille J."/>
            <person name="Van de Peer Y."/>
            <person name="Moreau H."/>
        </authorList>
    </citation>
    <scope>NUCLEOTIDE SEQUENCE [LARGE SCALE GENOMIC DNA]</scope>
    <source>
        <strain evidence="5">OTTH 0595 / CCAP 157/2 / RCC745</strain>
    </source>
</reference>
<reference evidence="4 5" key="2">
    <citation type="journal article" date="2014" name="BMC Genomics">
        <title>An improved genome of the model marine alga Ostreococcus tauri unfolds by assessing Illumina de novo assemblies.</title>
        <authorList>
            <person name="Blanc-Mathieu R."/>
            <person name="Verhelst B."/>
            <person name="Derelle E."/>
            <person name="Rombauts S."/>
            <person name="Bouget F.Y."/>
            <person name="Carre I."/>
            <person name="Chateau A."/>
            <person name="Eyre-Walker A."/>
            <person name="Grimsley N."/>
            <person name="Moreau H."/>
            <person name="Piegu B."/>
            <person name="Rivals E."/>
            <person name="Schackwitz W."/>
            <person name="Van de Peer Y."/>
            <person name="Piganeau G."/>
        </authorList>
    </citation>
    <scope>NUCLEOTIDE SEQUENCE [LARGE SCALE GENOMIC DNA]</scope>
    <source>
        <strain evidence="5">OTTH 0595 / CCAP 157/2 / RCC745</strain>
    </source>
</reference>
<dbReference type="OrthoDB" id="166803at2759"/>
<feature type="transmembrane region" description="Helical" evidence="2">
    <location>
        <begin position="255"/>
        <end position="273"/>
    </location>
</feature>
<dbReference type="Pfam" id="PF09335">
    <property type="entry name" value="VTT_dom"/>
    <property type="match status" value="1"/>
</dbReference>
<feature type="transmembrane region" description="Helical" evidence="2">
    <location>
        <begin position="140"/>
        <end position="160"/>
    </location>
</feature>
<feature type="transmembrane region" description="Helical" evidence="2">
    <location>
        <begin position="98"/>
        <end position="119"/>
    </location>
</feature>
<protein>
    <submittedName>
        <fullName evidence="4">SNARE associated Golgi protein</fullName>
    </submittedName>
</protein>
<sequence length="337" mass="35159">MATRAVAVRANARAGGIARERRRRSVGAGVVGRGRSIETRAWVGAPEGATKRQTRLRAVLKDDDGVGCADVNDGGMTEREDESSAVVLGSEGSGEKGVNVSLIVSITALVALAVSGITFKDDIIGSLGVFVDYVDSLGPTGYALFLVGYVALEVLAVPAFPLTMSAGALFGTYSGTLLVTVSATIAATIAFLISRYVARDKVRKIADGYPKFKAIDKAIGEDSLRVVCIMRLSPLMPFAISNYLYGLTSVKFRSYVIGSFFGMMPGTFAYVSAGMATRQAVEGTAGLGALLSTAFGIGLAAFSAGYVGKLATKAVEEDTGECLTDECDASRSFEEST</sequence>
<keyword evidence="2" id="KW-0812">Transmembrane</keyword>
<evidence type="ECO:0000313" key="4">
    <source>
        <dbReference type="EMBL" id="CAL54429.1"/>
    </source>
</evidence>
<organism evidence="4 5">
    <name type="scientific">Ostreococcus tauri</name>
    <name type="common">Marine green alga</name>
    <dbReference type="NCBI Taxonomy" id="70448"/>
    <lineage>
        <taxon>Eukaryota</taxon>
        <taxon>Viridiplantae</taxon>
        <taxon>Chlorophyta</taxon>
        <taxon>Mamiellophyceae</taxon>
        <taxon>Mamiellales</taxon>
        <taxon>Bathycoccaceae</taxon>
        <taxon>Ostreococcus</taxon>
    </lineage>
</organism>
<dbReference type="EMBL" id="CAID01000007">
    <property type="protein sequence ID" value="CAL54429.1"/>
    <property type="molecule type" value="Genomic_DNA"/>
</dbReference>
<feature type="transmembrane region" description="Helical" evidence="2">
    <location>
        <begin position="172"/>
        <end position="194"/>
    </location>
</feature>
<keyword evidence="5" id="KW-1185">Reference proteome</keyword>
<name>Q015K0_OSTTA</name>
<proteinExistence type="predicted"/>
<feature type="transmembrane region" description="Helical" evidence="2">
    <location>
        <begin position="285"/>
        <end position="307"/>
    </location>
</feature>
<comment type="caution">
    <text evidence="4">The sequence shown here is derived from an EMBL/GenBank/DDBJ whole genome shotgun (WGS) entry which is preliminary data.</text>
</comment>
<dbReference type="GeneID" id="9836620"/>
<dbReference type="InParanoid" id="Q015K0"/>
<dbReference type="RefSeq" id="XP_003080262.1">
    <property type="nucleotide sequence ID" value="XM_003080214.1"/>
</dbReference>
<accession>Q015K0</accession>
<evidence type="ECO:0000256" key="1">
    <source>
        <dbReference type="SAM" id="MobiDB-lite"/>
    </source>
</evidence>
<feature type="domain" description="VTT" evidence="3">
    <location>
        <begin position="157"/>
        <end position="274"/>
    </location>
</feature>
<gene>
    <name evidence="4" type="ORF">OT_ostta07g01660</name>
</gene>